<dbReference type="EMBL" id="CP006019">
    <property type="protein sequence ID" value="AIF69237.1"/>
    <property type="molecule type" value="Genomic_DNA"/>
</dbReference>
<dbReference type="Pfam" id="PF03692">
    <property type="entry name" value="CxxCxxCC"/>
    <property type="match status" value="1"/>
</dbReference>
<organism evidence="1 2">
    <name type="scientific">Palaeococcus pacificus DY20341</name>
    <dbReference type="NCBI Taxonomy" id="1343739"/>
    <lineage>
        <taxon>Archaea</taxon>
        <taxon>Methanobacteriati</taxon>
        <taxon>Methanobacteriota</taxon>
        <taxon>Thermococci</taxon>
        <taxon>Thermococcales</taxon>
        <taxon>Thermococcaceae</taxon>
        <taxon>Palaeococcus</taxon>
    </lineage>
</organism>
<dbReference type="PANTHER" id="PTHR35866:SF2">
    <property type="entry name" value="YKGJ FAMILY CYSTEINE CLUSTER PROTEIN"/>
    <property type="match status" value="1"/>
</dbReference>
<keyword evidence="2" id="KW-1185">Reference proteome</keyword>
<evidence type="ECO:0000313" key="1">
    <source>
        <dbReference type="EMBL" id="AIF69237.1"/>
    </source>
</evidence>
<dbReference type="GeneID" id="24841947"/>
<dbReference type="AlphaFoldDB" id="A0A075LTF0"/>
<dbReference type="KEGG" id="ppac:PAP_04105"/>
<dbReference type="STRING" id="1343739.PAP_04105"/>
<dbReference type="PANTHER" id="PTHR35866">
    <property type="entry name" value="PUTATIVE-RELATED"/>
    <property type="match status" value="1"/>
</dbReference>
<reference evidence="1 2" key="2">
    <citation type="journal article" date="2015" name="Genome Announc.">
        <title>Complete Genome Sequence of Hyperthermophilic Piezophilic Archaeon Palaeococcus pacificus DY20341T, Isolated from Deep-Sea Hydrothermal Sediments.</title>
        <authorList>
            <person name="Zeng X."/>
            <person name="Jebbar M."/>
            <person name="Shao Z."/>
        </authorList>
    </citation>
    <scope>NUCLEOTIDE SEQUENCE [LARGE SCALE GENOMIC DNA]</scope>
    <source>
        <strain evidence="1 2">DY20341</strain>
    </source>
</reference>
<proteinExistence type="predicted"/>
<protein>
    <recommendedName>
        <fullName evidence="3">Fe-S-cluster oxidoreductase</fullName>
    </recommendedName>
</protein>
<name>A0A075LTF0_9EURY</name>
<reference evidence="2" key="1">
    <citation type="submission" date="2013-06" db="EMBL/GenBank/DDBJ databases">
        <title>Complete Genome Sequence of Hyperthermophilic Palaeococcus pacificus DY20341T, Isolated from a Deep-Sea Hydrothermal Sediments.</title>
        <authorList>
            <person name="Zeng X."/>
            <person name="Shao Z."/>
        </authorList>
    </citation>
    <scope>NUCLEOTIDE SEQUENCE [LARGE SCALE GENOMIC DNA]</scope>
    <source>
        <strain evidence="2">DY20341</strain>
    </source>
</reference>
<gene>
    <name evidence="1" type="ORF">PAP_04105</name>
</gene>
<dbReference type="InterPro" id="IPR005358">
    <property type="entry name" value="Puta_zinc/iron-chelating_dom"/>
</dbReference>
<sequence>MGIRDAKKLVATIHLDTLRVDFDPHFKFKCLENCAKCCFELDIPLRDEDIIKIEDLGYNAWEFVDYSKMFYKRDKFVGYALKKRPFDGGCPFLMDDGRCKIYAHRPLACKLYPFLLVKHGNVIDVYVRDTDCPGIDHPEGSHVDYVFVLEYFKDVVDEYRKKLGYFDIHSSGQRT</sequence>
<dbReference type="HOGENOM" id="CLU_126379_0_0_2"/>
<evidence type="ECO:0008006" key="3">
    <source>
        <dbReference type="Google" id="ProtNLM"/>
    </source>
</evidence>
<dbReference type="RefSeq" id="WP_048164818.1">
    <property type="nucleotide sequence ID" value="NZ_CP006019.1"/>
</dbReference>
<dbReference type="OrthoDB" id="36424at2157"/>
<accession>A0A075LTF0</accession>
<evidence type="ECO:0000313" key="2">
    <source>
        <dbReference type="Proteomes" id="UP000027981"/>
    </source>
</evidence>
<dbReference type="Proteomes" id="UP000027981">
    <property type="component" value="Chromosome"/>
</dbReference>
<dbReference type="eggNOG" id="arCOG02579">
    <property type="taxonomic scope" value="Archaea"/>
</dbReference>